<protein>
    <submittedName>
        <fullName evidence="1">Putative rhamnosyltransferase</fullName>
    </submittedName>
</protein>
<dbReference type="InterPro" id="IPR021466">
    <property type="entry name" value="Put_rhamnosyl_transferase"/>
</dbReference>
<accession>A0A562V383</accession>
<keyword evidence="2" id="KW-1185">Reference proteome</keyword>
<comment type="caution">
    <text evidence="1">The sequence shown here is derived from an EMBL/GenBank/DDBJ whole genome shotgun (WGS) entry which is preliminary data.</text>
</comment>
<organism evidence="1 2">
    <name type="scientific">Stackebrandtia albiflava</name>
    <dbReference type="NCBI Taxonomy" id="406432"/>
    <lineage>
        <taxon>Bacteria</taxon>
        <taxon>Bacillati</taxon>
        <taxon>Actinomycetota</taxon>
        <taxon>Actinomycetes</taxon>
        <taxon>Glycomycetales</taxon>
        <taxon>Glycomycetaceae</taxon>
        <taxon>Stackebrandtia</taxon>
    </lineage>
</organism>
<dbReference type="EMBL" id="VLLL01000006">
    <property type="protein sequence ID" value="TWJ12331.1"/>
    <property type="molecule type" value="Genomic_DNA"/>
</dbReference>
<dbReference type="AlphaFoldDB" id="A0A562V383"/>
<sequence length="324" mass="36218">MAATEFLHVLSTRVGIGVYDEGWFDYRLRLFESVTVPSMAAQTSQDFTWLLVVDAKMPPRARSRFDAVVAPLANVRVREVEFKTDFRGAVVEWCQAEAARRGLSRVLTSRLDDDDALRVDAFERLQSEAADAIAAGHSDLAVFSLNLGCMWSPSHRRGYTRYHDSHSLGLSLLEPAEAVECVYSRPHREIKQRYAPRGAYIRGVDGGTRWWLYAAHAIADSDKGDGARRDKILKHRYGYHLDDDLLAGFGLDPAAVAALAEAGEPTPTAPTKFLSLRAMETERRIKALRTELAGASFLRRRLLTQRLARLESEREKAGSGIVTR</sequence>
<keyword evidence="1" id="KW-0808">Transferase</keyword>
<dbReference type="Proteomes" id="UP000321617">
    <property type="component" value="Unassembled WGS sequence"/>
</dbReference>
<dbReference type="RefSeq" id="WP_147139366.1">
    <property type="nucleotide sequence ID" value="NZ_BAABIJ010000002.1"/>
</dbReference>
<dbReference type="OrthoDB" id="5173582at2"/>
<name>A0A562V383_9ACTN</name>
<gene>
    <name evidence="1" type="ORF">LX16_3087</name>
</gene>
<dbReference type="Pfam" id="PF11316">
    <property type="entry name" value="Rhamno_transf"/>
    <property type="match status" value="1"/>
</dbReference>
<proteinExistence type="predicted"/>
<dbReference type="GO" id="GO:0016740">
    <property type="term" value="F:transferase activity"/>
    <property type="evidence" value="ECO:0007669"/>
    <property type="project" value="UniProtKB-KW"/>
</dbReference>
<evidence type="ECO:0000313" key="1">
    <source>
        <dbReference type="EMBL" id="TWJ12331.1"/>
    </source>
</evidence>
<reference evidence="1 2" key="1">
    <citation type="journal article" date="2013" name="Stand. Genomic Sci.">
        <title>Genomic Encyclopedia of Type Strains, Phase I: The one thousand microbial genomes (KMG-I) project.</title>
        <authorList>
            <person name="Kyrpides N.C."/>
            <person name="Woyke T."/>
            <person name="Eisen J.A."/>
            <person name="Garrity G."/>
            <person name="Lilburn T.G."/>
            <person name="Beck B.J."/>
            <person name="Whitman W.B."/>
            <person name="Hugenholtz P."/>
            <person name="Klenk H.P."/>
        </authorList>
    </citation>
    <scope>NUCLEOTIDE SEQUENCE [LARGE SCALE GENOMIC DNA]</scope>
    <source>
        <strain evidence="1 2">DSM 45044</strain>
    </source>
</reference>
<evidence type="ECO:0000313" key="2">
    <source>
        <dbReference type="Proteomes" id="UP000321617"/>
    </source>
</evidence>